<accession>A0ABQ6RDF8</accession>
<keyword evidence="3" id="KW-1185">Reference proteome</keyword>
<keyword evidence="1" id="KW-0732">Signal</keyword>
<organism evidence="2 3">
    <name type="scientific">Pseudoalteromonas fuliginea</name>
    <dbReference type="NCBI Taxonomy" id="1872678"/>
    <lineage>
        <taxon>Bacteria</taxon>
        <taxon>Pseudomonadati</taxon>
        <taxon>Pseudomonadota</taxon>
        <taxon>Gammaproteobacteria</taxon>
        <taxon>Alteromonadales</taxon>
        <taxon>Pseudoalteromonadaceae</taxon>
        <taxon>Pseudoalteromonas</taxon>
    </lineage>
</organism>
<evidence type="ECO:0000313" key="3">
    <source>
        <dbReference type="Proteomes" id="UP000322915"/>
    </source>
</evidence>
<dbReference type="EMBL" id="SEUJ01000078">
    <property type="protein sequence ID" value="KAA1150556.1"/>
    <property type="molecule type" value="Genomic_DNA"/>
</dbReference>
<proteinExistence type="predicted"/>
<comment type="caution">
    <text evidence="2">The sequence shown here is derived from an EMBL/GenBank/DDBJ whole genome shotgun (WGS) entry which is preliminary data.</text>
</comment>
<dbReference type="RefSeq" id="WP_139016133.1">
    <property type="nucleotide sequence ID" value="NZ_JJNZ01000068.1"/>
</dbReference>
<sequence>MMTKIKLLTISSIMAMSIFVNDSHAADIGTVICESSSSTAELTVNISGITWNDWWDHESVQAHGFTQEGRIISFDPQRLNPSKQNYFFSYNGPYQINSIKTYVTTNMIDIEVSCS</sequence>
<feature type="signal peptide" evidence="1">
    <location>
        <begin position="1"/>
        <end position="25"/>
    </location>
</feature>
<gene>
    <name evidence="2" type="ORF">EU509_20910</name>
</gene>
<feature type="chain" id="PRO_5046142245" evidence="1">
    <location>
        <begin position="26"/>
        <end position="115"/>
    </location>
</feature>
<dbReference type="Proteomes" id="UP000322915">
    <property type="component" value="Unassembled WGS sequence"/>
</dbReference>
<protein>
    <submittedName>
        <fullName evidence="2">Uncharacterized protein</fullName>
    </submittedName>
</protein>
<reference evidence="2 3" key="1">
    <citation type="submission" date="2019-01" db="EMBL/GenBank/DDBJ databases">
        <title>Genome sequences of marine Pseudoalteromonas species.</title>
        <authorList>
            <person name="Boraston A.B."/>
            <person name="Hehemann J.-H."/>
            <person name="Vickers C.J."/>
            <person name="Salama-Alber O."/>
            <person name="Abe K."/>
            <person name="Hettle A.J."/>
        </authorList>
    </citation>
    <scope>NUCLEOTIDE SEQUENCE [LARGE SCALE GENOMIC DNA]</scope>
    <source>
        <strain evidence="2 3">PS47</strain>
    </source>
</reference>
<evidence type="ECO:0000313" key="2">
    <source>
        <dbReference type="EMBL" id="KAA1150556.1"/>
    </source>
</evidence>
<name>A0ABQ6RDF8_9GAMM</name>
<evidence type="ECO:0000256" key="1">
    <source>
        <dbReference type="SAM" id="SignalP"/>
    </source>
</evidence>